<keyword evidence="5" id="KW-1185">Reference proteome</keyword>
<evidence type="ECO:0000313" key="5">
    <source>
        <dbReference type="Proteomes" id="UP000765509"/>
    </source>
</evidence>
<sequence>MDTEGEYAFLYKGYDNLFNAEWTKTNKSTPEFIKANAFGMSTLLCTVSEELQPVLLQKEYFLESLEALSEACGQNSMVTLCQRLFELVNLTYDPNTSLANHTYKFTDLYRSFQNCAVGNTFQMDIGEGSAAAILLMSIGQDSSLTGLVQTLYYATPFNLEQITNRLLIEDSRRTKKITDSTLYLSQSKPLYRPPHLNHSSTNRFTKSPSTSRGHARLYPSGATPTRFTQGANLEEKFKTFLDKYMKEYFANSHSANHAEEESQDNKPTEELTEDDDGFYVQEDTHDQLQLMSLSNENNTELIHDSGASRSTVCNLALLTDPQPTKVTMRTFSGVIEITLMGKLNLGGYTLYPVYYAPQGRSNLISASQLEDHGLRSYQKNQTIIVKSGNRIVQTFPRKGNLYVSQFQHSSNSIVEDCTTTNSRDWHIILGHPSNGYLKRFLQLNALKQSVPLNVTSNCHICKSCKIKASPHNHLIPSTNLPFQKLHFDLLEITPSAKGSIQYVLVVIDDFSRFNRVYLLNQKSQAELKLMSYIHEIQNKIQRCPGFLHTDRGGEFYSASFRSKAKALGMVFERGPANSPQTNGIAERFNQTLLTKCRCLLAQSNVPIRFWDEAIKFASTLINLLPSRSLNWKSPVSVLLDLKSTIEPVRSLNSLIPFGLKAFVRRQPESKLLPPSKQLLYLGPEDYSDASRFLDPQTGKVIVSRDYSTVPFKFDYTTSGSLKKPVDILPCMTTDNPSLTHPSQVAIIPSWPCKTNIASTTPIISSDRSPPTPVPSSEPTTIVNSESNHIPPEPCAALSSPSWIPLPQKKGYAYVPHYRNAPKDINSNIITKPRRQSNVPKVATAPPADDGDIYLNEEVSIKLAFQDPNEGNHWKEAMDKEFESLTSKNTGTLVPPPSTDKVIGGMWRLVRKKNEFGEILKYKARWVCFGNHQEHMVNYYDTYTAVARSESFKILLSLIVNRKYSAYQFDVETAFLYGEMDAPNYVSQVANYEVPGKETWVWKLNKSLYGTKQAPRQWKAHLVSTLYKLDLVSADTDECLFFNTDRTLFLHIHVDNGFIIGKTTELIEHFLTQLAKSYSIKTKKQPTQHLGYTLSWQQDGSVILHQQDFCNKILEEFNMTSSNPIKTPAPANIHNVIAQASAPFSNLTMQKAIGILNYLALHTRPDIMFTTNLLSQFTNRPTTAHWSLVKHLLRYLNGTRCLGLHFTRFEHPESELTGWADANYATSLVTKKSHSGYVIMFLGNPISWTTKKQPVVAQSTTEAEFISMNKCSKEMRWLSNLLTTLNIKIKVAVLKNDNTGAITISKEAQLNPNSKHIEVRFQYLRDLVKKNLLTVQHTSTNDMIADVLTKALGTVKHHQTIKLLKESGGCTFVVEKVVPDRRSNIHIDSVYSCQSTLPLLCARNRFILQQSDDRGR</sequence>
<dbReference type="CDD" id="cd09272">
    <property type="entry name" value="RNase_HI_RT_Ty1"/>
    <property type="match status" value="1"/>
</dbReference>
<comment type="caution">
    <text evidence="4">The sequence shown here is derived from an EMBL/GenBank/DDBJ whole genome shotgun (WGS) entry which is preliminary data.</text>
</comment>
<evidence type="ECO:0000313" key="4">
    <source>
        <dbReference type="EMBL" id="MBW0528898.1"/>
    </source>
</evidence>
<feature type="compositionally biased region" description="Basic and acidic residues" evidence="2">
    <location>
        <begin position="256"/>
        <end position="269"/>
    </location>
</feature>
<dbReference type="GO" id="GO:0005634">
    <property type="term" value="C:nucleus"/>
    <property type="evidence" value="ECO:0007669"/>
    <property type="project" value="UniProtKB-ARBA"/>
</dbReference>
<feature type="compositionally biased region" description="Polar residues" evidence="2">
    <location>
        <begin position="197"/>
        <end position="212"/>
    </location>
</feature>
<evidence type="ECO:0000256" key="2">
    <source>
        <dbReference type="SAM" id="MobiDB-lite"/>
    </source>
</evidence>
<dbReference type="InterPro" id="IPR036397">
    <property type="entry name" value="RNaseH_sf"/>
</dbReference>
<gene>
    <name evidence="4" type="ORF">O181_068613</name>
</gene>
<evidence type="ECO:0000259" key="3">
    <source>
        <dbReference type="PROSITE" id="PS50994"/>
    </source>
</evidence>
<evidence type="ECO:0000256" key="1">
    <source>
        <dbReference type="ARBA" id="ARBA00022884"/>
    </source>
</evidence>
<dbReference type="InterPro" id="IPR012337">
    <property type="entry name" value="RNaseH-like_sf"/>
</dbReference>
<feature type="domain" description="Integrase catalytic" evidence="3">
    <location>
        <begin position="477"/>
        <end position="642"/>
    </location>
</feature>
<dbReference type="Pfam" id="PF07727">
    <property type="entry name" value="RVT_2"/>
    <property type="match status" value="1"/>
</dbReference>
<dbReference type="OrthoDB" id="2506833at2759"/>
<dbReference type="Gene3D" id="3.30.420.10">
    <property type="entry name" value="Ribonuclease H-like superfamily/Ribonuclease H"/>
    <property type="match status" value="1"/>
</dbReference>
<dbReference type="PROSITE" id="PS50994">
    <property type="entry name" value="INTEGRASE"/>
    <property type="match status" value="1"/>
</dbReference>
<keyword evidence="1" id="KW-0694">RNA-binding</keyword>
<dbReference type="GO" id="GO:0003723">
    <property type="term" value="F:RNA binding"/>
    <property type="evidence" value="ECO:0007669"/>
    <property type="project" value="UniProtKB-KW"/>
</dbReference>
<accession>A0A9Q3F0Q1</accession>
<dbReference type="GO" id="GO:0015074">
    <property type="term" value="P:DNA integration"/>
    <property type="evidence" value="ECO:0007669"/>
    <property type="project" value="InterPro"/>
</dbReference>
<feature type="region of interest" description="Disordered" evidence="2">
    <location>
        <begin position="760"/>
        <end position="785"/>
    </location>
</feature>
<dbReference type="PANTHER" id="PTHR11439">
    <property type="entry name" value="GAG-POL-RELATED RETROTRANSPOSON"/>
    <property type="match status" value="1"/>
</dbReference>
<protein>
    <recommendedName>
        <fullName evidence="3">Integrase catalytic domain-containing protein</fullName>
    </recommendedName>
</protein>
<dbReference type="Proteomes" id="UP000765509">
    <property type="component" value="Unassembled WGS sequence"/>
</dbReference>
<dbReference type="EMBL" id="AVOT02034717">
    <property type="protein sequence ID" value="MBW0528898.1"/>
    <property type="molecule type" value="Genomic_DNA"/>
</dbReference>
<dbReference type="PANTHER" id="PTHR11439:SF483">
    <property type="entry name" value="PEPTIDE SYNTHASE GLIP-LIKE, PUTATIVE (AFU_ORTHOLOGUE AFUA_3G12920)-RELATED"/>
    <property type="match status" value="1"/>
</dbReference>
<dbReference type="InterPro" id="IPR013103">
    <property type="entry name" value="RVT_2"/>
</dbReference>
<proteinExistence type="predicted"/>
<feature type="region of interest" description="Disordered" evidence="2">
    <location>
        <begin position="253"/>
        <end position="272"/>
    </location>
</feature>
<dbReference type="SUPFAM" id="SSF53098">
    <property type="entry name" value="Ribonuclease H-like"/>
    <property type="match status" value="1"/>
</dbReference>
<dbReference type="InterPro" id="IPR001584">
    <property type="entry name" value="Integrase_cat-core"/>
</dbReference>
<reference evidence="4" key="1">
    <citation type="submission" date="2021-03" db="EMBL/GenBank/DDBJ databases">
        <title>Draft genome sequence of rust myrtle Austropuccinia psidii MF-1, a brazilian biotype.</title>
        <authorList>
            <person name="Quecine M.C."/>
            <person name="Pachon D.M.R."/>
            <person name="Bonatelli M.L."/>
            <person name="Correr F.H."/>
            <person name="Franceschini L.M."/>
            <person name="Leite T.F."/>
            <person name="Margarido G.R.A."/>
            <person name="Almeida C.A."/>
            <person name="Ferrarezi J.A."/>
            <person name="Labate C.A."/>
        </authorList>
    </citation>
    <scope>NUCLEOTIDE SEQUENCE</scope>
    <source>
        <strain evidence="4">MF-1</strain>
    </source>
</reference>
<name>A0A9Q3F0Q1_9BASI</name>
<feature type="region of interest" description="Disordered" evidence="2">
    <location>
        <begin position="188"/>
        <end position="227"/>
    </location>
</feature>
<organism evidence="4 5">
    <name type="scientific">Austropuccinia psidii MF-1</name>
    <dbReference type="NCBI Taxonomy" id="1389203"/>
    <lineage>
        <taxon>Eukaryota</taxon>
        <taxon>Fungi</taxon>
        <taxon>Dikarya</taxon>
        <taxon>Basidiomycota</taxon>
        <taxon>Pucciniomycotina</taxon>
        <taxon>Pucciniomycetes</taxon>
        <taxon>Pucciniales</taxon>
        <taxon>Sphaerophragmiaceae</taxon>
        <taxon>Austropuccinia</taxon>
    </lineage>
</organism>